<evidence type="ECO:0000256" key="1">
    <source>
        <dbReference type="SAM" id="MobiDB-lite"/>
    </source>
</evidence>
<reference evidence="3" key="1">
    <citation type="journal article" date="2017" name="Acta Aliment.">
        <title>Plant polysaccharide degrading enzyme system of Thermpbifida cellulosilytica TB100 revealed by de novo genome project data.</title>
        <authorList>
            <person name="Toth A."/>
            <person name="Baka E."/>
            <person name="Luzics S."/>
            <person name="Bata-Vidacs I."/>
            <person name="Nagy I."/>
            <person name="Balint B."/>
            <person name="Herceg R."/>
            <person name="Olasz F."/>
            <person name="Wilk T."/>
            <person name="Nagy T."/>
            <person name="Kriszt B."/>
            <person name="Nagy I."/>
            <person name="Kukolya J."/>
        </authorList>
    </citation>
    <scope>NUCLEOTIDE SEQUENCE [LARGE SCALE GENOMIC DNA]</scope>
    <source>
        <strain evidence="3">TB100</strain>
    </source>
</reference>
<dbReference type="Proteomes" id="UP000074382">
    <property type="component" value="Unassembled WGS sequence"/>
</dbReference>
<name>A0A147KD81_THECS</name>
<dbReference type="PATRIC" id="fig|665004.4.peg.138"/>
<evidence type="ECO:0000313" key="3">
    <source>
        <dbReference type="Proteomes" id="UP000074382"/>
    </source>
</evidence>
<organism evidence="2 3">
    <name type="scientific">Thermobifida cellulosilytica TB100</name>
    <dbReference type="NCBI Taxonomy" id="665004"/>
    <lineage>
        <taxon>Bacteria</taxon>
        <taxon>Bacillati</taxon>
        <taxon>Actinomycetota</taxon>
        <taxon>Actinomycetes</taxon>
        <taxon>Streptosporangiales</taxon>
        <taxon>Nocardiopsidaceae</taxon>
        <taxon>Thermobifida</taxon>
    </lineage>
</organism>
<accession>A0A147KD81</accession>
<comment type="caution">
    <text evidence="2">The sequence shown here is derived from an EMBL/GenBank/DDBJ whole genome shotgun (WGS) entry which is preliminary data.</text>
</comment>
<protein>
    <recommendedName>
        <fullName evidence="4">Protoporphyrinogen oxidase</fullName>
    </recommendedName>
</protein>
<feature type="compositionally biased region" description="Basic and acidic residues" evidence="1">
    <location>
        <begin position="88"/>
        <end position="98"/>
    </location>
</feature>
<feature type="region of interest" description="Disordered" evidence="1">
    <location>
        <begin position="78"/>
        <end position="98"/>
    </location>
</feature>
<dbReference type="RefSeq" id="WP_068754338.1">
    <property type="nucleotide sequence ID" value="NZ_KQ950180.1"/>
</dbReference>
<dbReference type="OrthoDB" id="5125216at2"/>
<dbReference type="EMBL" id="LGEM01000138">
    <property type="protein sequence ID" value="KUP95253.1"/>
    <property type="molecule type" value="Genomic_DNA"/>
</dbReference>
<gene>
    <name evidence="2" type="ORF">AC529_18840</name>
</gene>
<dbReference type="STRING" id="665004.AC529_18840"/>
<dbReference type="AlphaFoldDB" id="A0A147KD81"/>
<evidence type="ECO:0000313" key="2">
    <source>
        <dbReference type="EMBL" id="KUP95253.1"/>
    </source>
</evidence>
<keyword evidence="3" id="KW-1185">Reference proteome</keyword>
<proteinExistence type="predicted"/>
<sequence>MRYQIAFVAGLAVGYVLGSRAGRERYEQIAKAARGIVENPTVQETAGLVRAQVTSAGKTAYTKISEKLPVSSLRDFLSRPTPEEEAELDRVEAAAPRD</sequence>
<evidence type="ECO:0008006" key="4">
    <source>
        <dbReference type="Google" id="ProtNLM"/>
    </source>
</evidence>